<dbReference type="Proteomes" id="UP000198822">
    <property type="component" value="Chromosome I"/>
</dbReference>
<protein>
    <submittedName>
        <fullName evidence="1">Uncharacterized protein</fullName>
    </submittedName>
</protein>
<keyword evidence="2" id="KW-1185">Reference proteome</keyword>
<dbReference type="OrthoDB" id="5112178at2"/>
<sequence>MFTRREAAIRLDIPVEMAQRHGIPATISDAAIGALEAEPPAWLVQSRANRRPGARPVWMRLECVVCGLEEWERPKKWWPEFTMLVCDRHDPSEAPRRAAGTVRSEVDGVGTRFVGIVDSPA</sequence>
<accession>A0A1G8C447</accession>
<dbReference type="STRING" id="399736.SAMN04489720_1156"/>
<reference evidence="2" key="1">
    <citation type="submission" date="2016-10" db="EMBL/GenBank/DDBJ databases">
        <authorList>
            <person name="Varghese N."/>
            <person name="Submissions S."/>
        </authorList>
    </citation>
    <scope>NUCLEOTIDE SEQUENCE [LARGE SCALE GENOMIC DNA]</scope>
    <source>
        <strain evidence="2">DSM 22002</strain>
    </source>
</reference>
<organism evidence="1 2">
    <name type="scientific">Agrococcus jejuensis</name>
    <dbReference type="NCBI Taxonomy" id="399736"/>
    <lineage>
        <taxon>Bacteria</taxon>
        <taxon>Bacillati</taxon>
        <taxon>Actinomycetota</taxon>
        <taxon>Actinomycetes</taxon>
        <taxon>Micrococcales</taxon>
        <taxon>Microbacteriaceae</taxon>
        <taxon>Agrococcus</taxon>
    </lineage>
</organism>
<evidence type="ECO:0000313" key="2">
    <source>
        <dbReference type="Proteomes" id="UP000198822"/>
    </source>
</evidence>
<gene>
    <name evidence="1" type="ORF">SAMN04489720_1156</name>
</gene>
<evidence type="ECO:0000313" key="1">
    <source>
        <dbReference type="EMBL" id="SDH40069.1"/>
    </source>
</evidence>
<dbReference type="AlphaFoldDB" id="A0A1G8C447"/>
<dbReference type="EMBL" id="LT629695">
    <property type="protein sequence ID" value="SDH40069.1"/>
    <property type="molecule type" value="Genomic_DNA"/>
</dbReference>
<dbReference type="RefSeq" id="WP_092503261.1">
    <property type="nucleotide sequence ID" value="NZ_LT629695.1"/>
</dbReference>
<proteinExistence type="predicted"/>
<name>A0A1G8C447_9MICO</name>